<dbReference type="Proteomes" id="UP000011083">
    <property type="component" value="Unassembled WGS sequence"/>
</dbReference>
<feature type="repeat" description="Solcar" evidence="4">
    <location>
        <begin position="237"/>
        <end position="308"/>
    </location>
</feature>
<name>L8HAV6_ACACF</name>
<feature type="transmembrane region" description="Helical" evidence="5">
    <location>
        <begin position="32"/>
        <end position="50"/>
    </location>
</feature>
<evidence type="ECO:0000313" key="7">
    <source>
        <dbReference type="Proteomes" id="UP000011083"/>
    </source>
</evidence>
<dbReference type="RefSeq" id="XP_004367591.1">
    <property type="nucleotide sequence ID" value="XM_004367534.1"/>
</dbReference>
<feature type="transmembrane region" description="Helical" evidence="5">
    <location>
        <begin position="238"/>
        <end position="264"/>
    </location>
</feature>
<accession>L8HAV6</accession>
<evidence type="ECO:0000313" key="6">
    <source>
        <dbReference type="EMBL" id="ELR22335.1"/>
    </source>
</evidence>
<dbReference type="PROSITE" id="PS50920">
    <property type="entry name" value="SOLCAR"/>
    <property type="match status" value="1"/>
</dbReference>
<dbReference type="KEGG" id="acan:ACA1_253110"/>
<dbReference type="SUPFAM" id="SSF103506">
    <property type="entry name" value="Mitochondrial carrier"/>
    <property type="match status" value="1"/>
</dbReference>
<dbReference type="AlphaFoldDB" id="L8HAV6"/>
<gene>
    <name evidence="6" type="ORF">ACA1_253110</name>
</gene>
<evidence type="ECO:0000256" key="1">
    <source>
        <dbReference type="ARBA" id="ARBA00004141"/>
    </source>
</evidence>
<proteinExistence type="predicted"/>
<dbReference type="EMBL" id="KB007885">
    <property type="protein sequence ID" value="ELR22335.1"/>
    <property type="molecule type" value="Genomic_DNA"/>
</dbReference>
<sequence>MTRTAAAGSGAGGADASPRPFSDSLMTTLDMISPAFSVLALPLLMAYSNGWNAWVRAVNRPPAPPSVSAWDRVVGSPVKTWKARGSCEEAWRTSRNWTRFGLLMATDLLEICAVNYAGALLGVSLRDPESDISLTSALWGFTGAAVIGFPLSILGWQLHTDTWRGWGSLLPTSALGRQHWLALPAKIVDVVVFNVGIVPQPLGWLTSDAENNREDPALYDEEREERSTARVILDRARLFAISSAAGSACSLVLVGLQVPAIIVWNRMLAEPGRFASVVACVRHIWASEGLAGFYRDLPLFALNLINIA</sequence>
<evidence type="ECO:0000256" key="5">
    <source>
        <dbReference type="SAM" id="Phobius"/>
    </source>
</evidence>
<dbReference type="InterPro" id="IPR018108">
    <property type="entry name" value="MCP_transmembrane"/>
</dbReference>
<evidence type="ECO:0000256" key="4">
    <source>
        <dbReference type="PROSITE-ProRule" id="PRU00282"/>
    </source>
</evidence>
<keyword evidence="5" id="KW-1133">Transmembrane helix</keyword>
<evidence type="ECO:0000256" key="2">
    <source>
        <dbReference type="ARBA" id="ARBA00022692"/>
    </source>
</evidence>
<organism evidence="6 7">
    <name type="scientific">Acanthamoeba castellanii (strain ATCC 30010 / Neff)</name>
    <dbReference type="NCBI Taxonomy" id="1257118"/>
    <lineage>
        <taxon>Eukaryota</taxon>
        <taxon>Amoebozoa</taxon>
        <taxon>Discosea</taxon>
        <taxon>Longamoebia</taxon>
        <taxon>Centramoebida</taxon>
        <taxon>Acanthamoebidae</taxon>
        <taxon>Acanthamoeba</taxon>
    </lineage>
</organism>
<keyword evidence="7" id="KW-1185">Reference proteome</keyword>
<evidence type="ECO:0000256" key="3">
    <source>
        <dbReference type="ARBA" id="ARBA00023136"/>
    </source>
</evidence>
<keyword evidence="2 4" id="KW-0812">Transmembrane</keyword>
<protein>
    <submittedName>
        <fullName evidence="6">Uncharacterized protein</fullName>
    </submittedName>
</protein>
<comment type="subcellular location">
    <subcellularLocation>
        <location evidence="1">Membrane</location>
        <topology evidence="1">Multi-pass membrane protein</topology>
    </subcellularLocation>
</comment>
<dbReference type="Gene3D" id="1.50.40.10">
    <property type="entry name" value="Mitochondrial carrier domain"/>
    <property type="match status" value="1"/>
</dbReference>
<dbReference type="InterPro" id="IPR023395">
    <property type="entry name" value="MCP_dom_sf"/>
</dbReference>
<dbReference type="GeneID" id="14923268"/>
<dbReference type="VEuPathDB" id="AmoebaDB:ACA1_253110"/>
<feature type="transmembrane region" description="Helical" evidence="5">
    <location>
        <begin position="100"/>
        <end position="125"/>
    </location>
</feature>
<dbReference type="GO" id="GO:0016020">
    <property type="term" value="C:membrane"/>
    <property type="evidence" value="ECO:0007669"/>
    <property type="project" value="UniProtKB-SubCell"/>
</dbReference>
<reference evidence="6 7" key="1">
    <citation type="journal article" date="2013" name="Genome Biol.">
        <title>Genome of Acanthamoeba castellanii highlights extensive lateral gene transfer and early evolution of tyrosine kinase signaling.</title>
        <authorList>
            <person name="Clarke M."/>
            <person name="Lohan A.J."/>
            <person name="Liu B."/>
            <person name="Lagkouvardos I."/>
            <person name="Roy S."/>
            <person name="Zafar N."/>
            <person name="Bertelli C."/>
            <person name="Schilde C."/>
            <person name="Kianianmomeni A."/>
            <person name="Burglin T.R."/>
            <person name="Frech C."/>
            <person name="Turcotte B."/>
            <person name="Kopec K.O."/>
            <person name="Synnott J.M."/>
            <person name="Choo C."/>
            <person name="Paponov I."/>
            <person name="Finkler A."/>
            <person name="Soon Heng Tan C."/>
            <person name="Hutchins A.P."/>
            <person name="Weinmeier T."/>
            <person name="Rattei T."/>
            <person name="Chu J.S."/>
            <person name="Gimenez G."/>
            <person name="Irimia M."/>
            <person name="Rigden D.J."/>
            <person name="Fitzpatrick D.A."/>
            <person name="Lorenzo-Morales J."/>
            <person name="Bateman A."/>
            <person name="Chiu C.H."/>
            <person name="Tang P."/>
            <person name="Hegemann P."/>
            <person name="Fromm H."/>
            <person name="Raoult D."/>
            <person name="Greub G."/>
            <person name="Miranda-Saavedra D."/>
            <person name="Chen N."/>
            <person name="Nash P."/>
            <person name="Ginger M.L."/>
            <person name="Horn M."/>
            <person name="Schaap P."/>
            <person name="Caler L."/>
            <person name="Loftus B."/>
        </authorList>
    </citation>
    <scope>NUCLEOTIDE SEQUENCE [LARGE SCALE GENOMIC DNA]</scope>
    <source>
        <strain evidence="6 7">Neff</strain>
    </source>
</reference>
<feature type="transmembrane region" description="Helical" evidence="5">
    <location>
        <begin position="137"/>
        <end position="156"/>
    </location>
</feature>
<keyword evidence="3 4" id="KW-0472">Membrane</keyword>